<dbReference type="RefSeq" id="WP_207348186.1">
    <property type="nucleotide sequence ID" value="NZ_CP076456.1"/>
</dbReference>
<feature type="binding site" evidence="5">
    <location>
        <position position="44"/>
    </location>
    <ligand>
        <name>pyruvate</name>
        <dbReference type="ChEBI" id="CHEBI:15361"/>
    </ligand>
</feature>
<dbReference type="SMART" id="SM01130">
    <property type="entry name" value="DHDPS"/>
    <property type="match status" value="1"/>
</dbReference>
<dbReference type="CDD" id="cd00408">
    <property type="entry name" value="DHDPS-like"/>
    <property type="match status" value="1"/>
</dbReference>
<dbReference type="KEGG" id="asun:KG104_17605"/>
<evidence type="ECO:0000256" key="2">
    <source>
        <dbReference type="ARBA" id="ARBA00023239"/>
    </source>
</evidence>
<name>A0A975PF51_9MICC</name>
<dbReference type="InterPro" id="IPR013785">
    <property type="entry name" value="Aldolase_TIM"/>
</dbReference>
<sequence>MFTGLSAFPLTPLHNDAVDESAFVRLMVRLAESDVDSIAVLGSTGSYPYLSAGERRRVVQLAAASAGSKPLIVGVGALRTSEVLAHVRAAEEAGAAGILLAPVSYQALTDDDVYGLFREVTDSSNVPVIVYDNPGTTHFTFSTALYGRIAELPGIASIKIPPVSAAAAPERVRAVRAVIPDHVTVGISGDAAAAGGLTAGCDAWYSAAAGTLPGEMVRIMRAAQEGRYEDAAAESARMAPLWELFAEHGSLRVIAAVAEQLGLAHRNCLPLPVHGLGVRERRHLAGVVEKLELA</sequence>
<accession>A0A975PF51</accession>
<proteinExistence type="inferred from homology"/>
<comment type="similarity">
    <text evidence="1 3">Belongs to the DapA family.</text>
</comment>
<dbReference type="InterPro" id="IPR002220">
    <property type="entry name" value="DapA-like"/>
</dbReference>
<feature type="active site" description="Schiff-base intermediate with substrate" evidence="4">
    <location>
        <position position="159"/>
    </location>
</feature>
<evidence type="ECO:0000256" key="1">
    <source>
        <dbReference type="ARBA" id="ARBA00007592"/>
    </source>
</evidence>
<dbReference type="AlphaFoldDB" id="A0A975PF51"/>
<dbReference type="PRINTS" id="PR00146">
    <property type="entry name" value="DHPICSNTHASE"/>
</dbReference>
<dbReference type="Pfam" id="PF00701">
    <property type="entry name" value="DHDPS"/>
    <property type="match status" value="1"/>
</dbReference>
<dbReference type="PANTHER" id="PTHR12128">
    <property type="entry name" value="DIHYDRODIPICOLINATE SYNTHASE"/>
    <property type="match status" value="1"/>
</dbReference>
<dbReference type="PIRSF" id="PIRSF001365">
    <property type="entry name" value="DHDPS"/>
    <property type="match status" value="1"/>
</dbReference>
<reference evidence="6" key="1">
    <citation type="submission" date="2021-06" db="EMBL/GenBank/DDBJ databases">
        <title>Novel species in genus Arthrobacter.</title>
        <authorList>
            <person name="Zhang G."/>
        </authorList>
    </citation>
    <scope>NUCLEOTIDE SEQUENCE</scope>
    <source>
        <strain evidence="6">Zg-ZUI122</strain>
    </source>
</reference>
<evidence type="ECO:0000256" key="3">
    <source>
        <dbReference type="PIRNR" id="PIRNR001365"/>
    </source>
</evidence>
<evidence type="ECO:0000256" key="5">
    <source>
        <dbReference type="PIRSR" id="PIRSR001365-2"/>
    </source>
</evidence>
<dbReference type="SUPFAM" id="SSF51569">
    <property type="entry name" value="Aldolase"/>
    <property type="match status" value="1"/>
</dbReference>
<dbReference type="GO" id="GO:0005829">
    <property type="term" value="C:cytosol"/>
    <property type="evidence" value="ECO:0007669"/>
    <property type="project" value="TreeGrafter"/>
</dbReference>
<dbReference type="Proteomes" id="UP000680588">
    <property type="component" value="Chromosome"/>
</dbReference>
<gene>
    <name evidence="6" type="ORF">KG104_17605</name>
</gene>
<evidence type="ECO:0000256" key="4">
    <source>
        <dbReference type="PIRSR" id="PIRSR001365-1"/>
    </source>
</evidence>
<evidence type="ECO:0000313" key="7">
    <source>
        <dbReference type="Proteomes" id="UP000680588"/>
    </source>
</evidence>
<dbReference type="EMBL" id="CP076456">
    <property type="protein sequence ID" value="QWQ36218.1"/>
    <property type="molecule type" value="Genomic_DNA"/>
</dbReference>
<dbReference type="Gene3D" id="3.20.20.70">
    <property type="entry name" value="Aldolase class I"/>
    <property type="match status" value="1"/>
</dbReference>
<feature type="active site" description="Proton donor/acceptor" evidence="4">
    <location>
        <position position="131"/>
    </location>
</feature>
<dbReference type="GO" id="GO:0008840">
    <property type="term" value="F:4-hydroxy-tetrahydrodipicolinate synthase activity"/>
    <property type="evidence" value="ECO:0007669"/>
    <property type="project" value="TreeGrafter"/>
</dbReference>
<keyword evidence="7" id="KW-1185">Reference proteome</keyword>
<keyword evidence="2 3" id="KW-0456">Lyase</keyword>
<organism evidence="6 7">
    <name type="scientific">Arthrobacter sunyaminii</name>
    <dbReference type="NCBI Taxonomy" id="2816859"/>
    <lineage>
        <taxon>Bacteria</taxon>
        <taxon>Bacillati</taxon>
        <taxon>Actinomycetota</taxon>
        <taxon>Actinomycetes</taxon>
        <taxon>Micrococcales</taxon>
        <taxon>Micrococcaceae</taxon>
        <taxon>Arthrobacter</taxon>
    </lineage>
</organism>
<evidence type="ECO:0000313" key="6">
    <source>
        <dbReference type="EMBL" id="QWQ36218.1"/>
    </source>
</evidence>
<dbReference type="PANTHER" id="PTHR12128:SF66">
    <property type="entry name" value="4-HYDROXY-2-OXOGLUTARATE ALDOLASE, MITOCHONDRIAL"/>
    <property type="match status" value="1"/>
</dbReference>
<protein>
    <submittedName>
        <fullName evidence="6">Dihydrodipicolinate synthase family protein</fullName>
    </submittedName>
</protein>